<dbReference type="RefSeq" id="XP_025407049.1">
    <property type="nucleotide sequence ID" value="XM_025551264.1"/>
</dbReference>
<name>A0A8B8F887_9HEMI</name>
<dbReference type="GeneID" id="112680997"/>
<evidence type="ECO:0000313" key="3">
    <source>
        <dbReference type="RefSeq" id="XP_025407049.1"/>
    </source>
</evidence>
<evidence type="ECO:0000259" key="1">
    <source>
        <dbReference type="Pfam" id="PF14529"/>
    </source>
</evidence>
<dbReference type="Pfam" id="PF14529">
    <property type="entry name" value="Exo_endo_phos_2"/>
    <property type="match status" value="1"/>
</dbReference>
<dbReference type="PANTHER" id="PTHR33273">
    <property type="entry name" value="DOMAIN-CONTAINING PROTEIN, PUTATIVE-RELATED"/>
    <property type="match status" value="1"/>
</dbReference>
<dbReference type="OrthoDB" id="6630564at2759"/>
<organism evidence="2 3">
    <name type="scientific">Sipha flava</name>
    <name type="common">yellow sugarcane aphid</name>
    <dbReference type="NCBI Taxonomy" id="143950"/>
    <lineage>
        <taxon>Eukaryota</taxon>
        <taxon>Metazoa</taxon>
        <taxon>Ecdysozoa</taxon>
        <taxon>Arthropoda</taxon>
        <taxon>Hexapoda</taxon>
        <taxon>Insecta</taxon>
        <taxon>Pterygota</taxon>
        <taxon>Neoptera</taxon>
        <taxon>Paraneoptera</taxon>
        <taxon>Hemiptera</taxon>
        <taxon>Sternorrhyncha</taxon>
        <taxon>Aphidomorpha</taxon>
        <taxon>Aphidoidea</taxon>
        <taxon>Aphididae</taxon>
        <taxon>Sipha</taxon>
    </lineage>
</organism>
<dbReference type="Proteomes" id="UP000694846">
    <property type="component" value="Unplaced"/>
</dbReference>
<dbReference type="PANTHER" id="PTHR33273:SF4">
    <property type="entry name" value="ENDONUCLEASE_EXONUCLEASE_PHOSPHATASE DOMAIN-CONTAINING PROTEIN"/>
    <property type="match status" value="1"/>
</dbReference>
<dbReference type="AlphaFoldDB" id="A0A8B8F887"/>
<dbReference type="GO" id="GO:0003824">
    <property type="term" value="F:catalytic activity"/>
    <property type="evidence" value="ECO:0007669"/>
    <property type="project" value="InterPro"/>
</dbReference>
<dbReference type="CDD" id="cd09077">
    <property type="entry name" value="R1-I-EN"/>
    <property type="match status" value="1"/>
</dbReference>
<sequence>MRNIQAIPREQQEDAMMRILQINLNCCKVAQQLMLQIATEKKADVLIICEQNATPPHWYADKDGKTAIAIHQGTALEETDDTDRGYVWVRIGGVRIYSCYILPNITINEYIEYLERLESSMRSGSREVILAGDFNAKNLEWGSITDQRGDELAALAASLNLIVCNIRRTPTFERASSHSILDLTFALPITARQMVDWSVLDEETRSDHKYLFYRIGSNPERHPDGPTGWCRKNVDQGKLKEYLDGKQLPRNAHDLMENIRGACDAVIPRINPTRGYHKPQYWWTNEISELRRASLTARRWYQKAAMKGLSEEEKQLFKTARKTL</sequence>
<evidence type="ECO:0000313" key="2">
    <source>
        <dbReference type="Proteomes" id="UP000694846"/>
    </source>
</evidence>
<protein>
    <submittedName>
        <fullName evidence="3">Uncharacterized protein LOC112680997</fullName>
    </submittedName>
</protein>
<reference evidence="3" key="1">
    <citation type="submission" date="2025-08" db="UniProtKB">
        <authorList>
            <consortium name="RefSeq"/>
        </authorList>
    </citation>
    <scope>IDENTIFICATION</scope>
    <source>
        <tissue evidence="3">Whole body</tissue>
    </source>
</reference>
<accession>A0A8B8F887</accession>
<feature type="domain" description="Endonuclease/exonuclease/phosphatase" evidence="1">
    <location>
        <begin position="95"/>
        <end position="211"/>
    </location>
</feature>
<dbReference type="SUPFAM" id="SSF56219">
    <property type="entry name" value="DNase I-like"/>
    <property type="match status" value="1"/>
</dbReference>
<dbReference type="InterPro" id="IPR005135">
    <property type="entry name" value="Endo/exonuclease/phosphatase"/>
</dbReference>
<proteinExistence type="predicted"/>
<keyword evidence="2" id="KW-1185">Reference proteome</keyword>
<gene>
    <name evidence="3" type="primary">LOC112680997</name>
</gene>
<dbReference type="Gene3D" id="3.60.10.10">
    <property type="entry name" value="Endonuclease/exonuclease/phosphatase"/>
    <property type="match status" value="1"/>
</dbReference>
<dbReference type="InterPro" id="IPR036691">
    <property type="entry name" value="Endo/exonu/phosph_ase_sf"/>
</dbReference>